<dbReference type="SUPFAM" id="SSF103473">
    <property type="entry name" value="MFS general substrate transporter"/>
    <property type="match status" value="1"/>
</dbReference>
<feature type="transmembrane region" description="Helical" evidence="6">
    <location>
        <begin position="70"/>
        <end position="95"/>
    </location>
</feature>
<feature type="transmembrane region" description="Helical" evidence="6">
    <location>
        <begin position="154"/>
        <end position="175"/>
    </location>
</feature>
<protein>
    <recommendedName>
        <fullName evidence="8">Major facilitator superfamily (MFS) profile domain-containing protein</fullName>
    </recommendedName>
</protein>
<feature type="transmembrane region" description="Helical" evidence="6">
    <location>
        <begin position="43"/>
        <end position="64"/>
    </location>
</feature>
<dbReference type="HOGENOM" id="CLU_1299762_0_0_1"/>
<keyword evidence="2 6" id="KW-0812">Transmembrane</keyword>
<dbReference type="Proteomes" id="UP000030751">
    <property type="component" value="Unassembled WGS sequence"/>
</dbReference>
<evidence type="ECO:0008006" key="8">
    <source>
        <dbReference type="Google" id="ProtNLM"/>
    </source>
</evidence>
<reference evidence="7" key="2">
    <citation type="submission" date="2012-05" db="EMBL/GenBank/DDBJ databases">
        <title>Annotation of the Genome Sequence of Fusarium oxysporum HDV247.</title>
        <authorList>
            <consortium name="The Broad Institute Genomics Platform"/>
            <person name="Ma L.-J."/>
            <person name="Corby-Kistler H."/>
            <person name="Broz K."/>
            <person name="Gale L.R."/>
            <person name="Jonkers W."/>
            <person name="O'Donnell K."/>
            <person name="Ploetz R."/>
            <person name="Steinberg C."/>
            <person name="Schwartz D.C."/>
            <person name="VanEtten H."/>
            <person name="Zhou S."/>
            <person name="Young S.K."/>
            <person name="Zeng Q."/>
            <person name="Gargeya S."/>
            <person name="Fitzgerald M."/>
            <person name="Abouelleil A."/>
            <person name="Alvarado L."/>
            <person name="Chapman S.B."/>
            <person name="Gainer-Dewar J."/>
            <person name="Goldberg J."/>
            <person name="Griggs A."/>
            <person name="Gujja S."/>
            <person name="Hansen M."/>
            <person name="Howarth C."/>
            <person name="Imamovic A."/>
            <person name="Ireland A."/>
            <person name="Larimer J."/>
            <person name="McCowan C."/>
            <person name="Murphy C."/>
            <person name="Pearson M."/>
            <person name="Poon T.W."/>
            <person name="Priest M."/>
            <person name="Roberts A."/>
            <person name="Saif S."/>
            <person name="Shea T."/>
            <person name="Sykes S."/>
            <person name="Wortman J."/>
            <person name="Nusbaum C."/>
            <person name="Birren B."/>
        </authorList>
    </citation>
    <scope>NUCLEOTIDE SEQUENCE</scope>
    <source>
        <strain evidence="7">HDV247</strain>
    </source>
</reference>
<keyword evidence="4 6" id="KW-0472">Membrane</keyword>
<evidence type="ECO:0000256" key="6">
    <source>
        <dbReference type="SAM" id="Phobius"/>
    </source>
</evidence>
<feature type="transmembrane region" description="Helical" evidence="6">
    <location>
        <begin position="107"/>
        <end position="134"/>
    </location>
</feature>
<accession>W9NBG8</accession>
<evidence type="ECO:0000256" key="4">
    <source>
        <dbReference type="ARBA" id="ARBA00023136"/>
    </source>
</evidence>
<dbReference type="GO" id="GO:0016020">
    <property type="term" value="C:membrane"/>
    <property type="evidence" value="ECO:0007669"/>
    <property type="project" value="UniProtKB-SubCell"/>
</dbReference>
<sequence length="212" mass="23188">MVLRNPQTRPSLGGLDQTKTKSDQTIPITGVETVWLRWSDIPAIWLVVITSVLTAIPPLLMALIDPDWTYWTAAFLAQVLMPFLIDALFTVGLIVVTETFPEGKQAVAASVFNATSQIGNAMGLAIMQVVTTLVTKKHAGTKPAEEALLQGYKASLWAMFSFMILVLSLGALGSAKPARWDRSRKRKGGVVRWEQAGRLGDVEFGDISIEIY</sequence>
<gene>
    <name evidence="7" type="ORF">FOVG_18550</name>
</gene>
<comment type="subcellular location">
    <subcellularLocation>
        <location evidence="1">Membrane</location>
        <topology evidence="1">Multi-pass membrane protein</topology>
    </subcellularLocation>
</comment>
<name>W9NBG8_FUSOX</name>
<evidence type="ECO:0000256" key="1">
    <source>
        <dbReference type="ARBA" id="ARBA00004141"/>
    </source>
</evidence>
<organism evidence="7">
    <name type="scientific">Fusarium oxysporum f. sp. pisi HDV247</name>
    <dbReference type="NCBI Taxonomy" id="1080344"/>
    <lineage>
        <taxon>Eukaryota</taxon>
        <taxon>Fungi</taxon>
        <taxon>Dikarya</taxon>
        <taxon>Ascomycota</taxon>
        <taxon>Pezizomycotina</taxon>
        <taxon>Sordariomycetes</taxon>
        <taxon>Hypocreomycetidae</taxon>
        <taxon>Hypocreales</taxon>
        <taxon>Nectriaceae</taxon>
        <taxon>Fusarium</taxon>
        <taxon>Fusarium oxysporum species complex</taxon>
    </lineage>
</organism>
<reference evidence="7" key="1">
    <citation type="submission" date="2011-10" db="EMBL/GenBank/DDBJ databases">
        <title>The Genome Sequence of Fusarium oxysporum HDV247.</title>
        <authorList>
            <consortium name="The Broad Institute Genome Sequencing Platform"/>
            <person name="Ma L.-J."/>
            <person name="Gale L.R."/>
            <person name="Schwartz D.C."/>
            <person name="Zhou S."/>
            <person name="Corby-Kistler H."/>
            <person name="Young S.K."/>
            <person name="Zeng Q."/>
            <person name="Gargeya S."/>
            <person name="Fitzgerald M."/>
            <person name="Haas B."/>
            <person name="Abouelleil A."/>
            <person name="Alvarado L."/>
            <person name="Arachchi H.M."/>
            <person name="Berlin A."/>
            <person name="Brown A."/>
            <person name="Chapman S.B."/>
            <person name="Chen Z."/>
            <person name="Dunbar C."/>
            <person name="Freedman E."/>
            <person name="Gearin G."/>
            <person name="Goldberg J."/>
            <person name="Griggs A."/>
            <person name="Gujja S."/>
            <person name="Heiman D."/>
            <person name="Howarth C."/>
            <person name="Larson L."/>
            <person name="Lui A."/>
            <person name="MacDonald P.J.P."/>
            <person name="Montmayeur A."/>
            <person name="Murphy C."/>
            <person name="Neiman D."/>
            <person name="Pearson M."/>
            <person name="Priest M."/>
            <person name="Roberts A."/>
            <person name="Saif S."/>
            <person name="Shea T."/>
            <person name="Shenoy N."/>
            <person name="Sisk P."/>
            <person name="Stolte C."/>
            <person name="Sykes S."/>
            <person name="Wortman J."/>
            <person name="Nusbaum C."/>
            <person name="Birren B."/>
        </authorList>
    </citation>
    <scope>NUCLEOTIDE SEQUENCE [LARGE SCALE GENOMIC DNA]</scope>
    <source>
        <strain evidence="7">HDV247</strain>
    </source>
</reference>
<dbReference type="AlphaFoldDB" id="W9NBG8"/>
<dbReference type="PANTHER" id="PTHR42718:SF27">
    <property type="entry name" value="TRANSPORTER, PUTATIVE-RELATED"/>
    <property type="match status" value="1"/>
</dbReference>
<dbReference type="PANTHER" id="PTHR42718">
    <property type="entry name" value="MAJOR FACILITATOR SUPERFAMILY MULTIDRUG TRANSPORTER MFSC"/>
    <property type="match status" value="1"/>
</dbReference>
<keyword evidence="3 6" id="KW-1133">Transmembrane helix</keyword>
<feature type="compositionally biased region" description="Polar residues" evidence="5">
    <location>
        <begin position="1"/>
        <end position="10"/>
    </location>
</feature>
<dbReference type="EMBL" id="JH651074">
    <property type="protein sequence ID" value="EXA30014.1"/>
    <property type="molecule type" value="Genomic_DNA"/>
</dbReference>
<dbReference type="Gene3D" id="1.20.1250.20">
    <property type="entry name" value="MFS general substrate transporter like domains"/>
    <property type="match status" value="1"/>
</dbReference>
<dbReference type="InterPro" id="IPR036259">
    <property type="entry name" value="MFS_trans_sf"/>
</dbReference>
<feature type="region of interest" description="Disordered" evidence="5">
    <location>
        <begin position="1"/>
        <end position="21"/>
    </location>
</feature>
<evidence type="ECO:0000313" key="7">
    <source>
        <dbReference type="EMBL" id="EXA30014.1"/>
    </source>
</evidence>
<evidence type="ECO:0000256" key="2">
    <source>
        <dbReference type="ARBA" id="ARBA00022692"/>
    </source>
</evidence>
<proteinExistence type="predicted"/>
<evidence type="ECO:0000256" key="5">
    <source>
        <dbReference type="SAM" id="MobiDB-lite"/>
    </source>
</evidence>
<evidence type="ECO:0000256" key="3">
    <source>
        <dbReference type="ARBA" id="ARBA00022989"/>
    </source>
</evidence>